<organism evidence="3 4">
    <name type="scientific">Microlunatus ginsengisoli</name>
    <dbReference type="NCBI Taxonomy" id="363863"/>
    <lineage>
        <taxon>Bacteria</taxon>
        <taxon>Bacillati</taxon>
        <taxon>Actinomycetota</taxon>
        <taxon>Actinomycetes</taxon>
        <taxon>Propionibacteriales</taxon>
        <taxon>Propionibacteriaceae</taxon>
        <taxon>Microlunatus</taxon>
    </lineage>
</organism>
<comment type="caution">
    <text evidence="3">The sequence shown here is derived from an EMBL/GenBank/DDBJ whole genome shotgun (WGS) entry which is preliminary data.</text>
</comment>
<keyword evidence="4" id="KW-1185">Reference proteome</keyword>
<evidence type="ECO:0000313" key="4">
    <source>
        <dbReference type="Proteomes" id="UP001501490"/>
    </source>
</evidence>
<evidence type="ECO:0000313" key="3">
    <source>
        <dbReference type="EMBL" id="GAA3619683.1"/>
    </source>
</evidence>
<accession>A0ABP6ZUR2</accession>
<feature type="domain" description="Luciferase-like" evidence="2">
    <location>
        <begin position="16"/>
        <end position="205"/>
    </location>
</feature>
<evidence type="ECO:0000256" key="1">
    <source>
        <dbReference type="ARBA" id="ARBA00023002"/>
    </source>
</evidence>
<dbReference type="InterPro" id="IPR011251">
    <property type="entry name" value="Luciferase-like_dom"/>
</dbReference>
<dbReference type="EMBL" id="BAABAB010000015">
    <property type="protein sequence ID" value="GAA3619683.1"/>
    <property type="molecule type" value="Genomic_DNA"/>
</dbReference>
<protein>
    <submittedName>
        <fullName evidence="3">LLM class flavin-dependent oxidoreductase</fullName>
    </submittedName>
</protein>
<evidence type="ECO:0000259" key="2">
    <source>
        <dbReference type="Pfam" id="PF00296"/>
    </source>
</evidence>
<proteinExistence type="predicted"/>
<dbReference type="InterPro" id="IPR036661">
    <property type="entry name" value="Luciferase-like_sf"/>
</dbReference>
<sequence>MTTAPTPRLGITYVPYRPPEELRELALAADDSGLDELWVWEDCFKQSGVAAAGAALAWTRRIRIGIGLMPTPLRNVGLAAMEIATLERLFPGRLIPGIGHGVQDWMGQAGVRASSPLTLLREYATALRRLLAGEEVTTEGRYVRLDRVRLDWPPEAHVPLAIGADGPKSVAVAGELGDVFLLSAARSAEQITAARTVLDQAAPGRRHEIVGALIASTGPGARERVDAELARWTPDGEPGFSAAGDAESVAAQLRRVAELGVTSVAIQPTADEPDLLGLARFLGTEVRPLLGG</sequence>
<dbReference type="Pfam" id="PF00296">
    <property type="entry name" value="Bac_luciferase"/>
    <property type="match status" value="1"/>
</dbReference>
<dbReference type="RefSeq" id="WP_344804430.1">
    <property type="nucleotide sequence ID" value="NZ_BAABAB010000015.1"/>
</dbReference>
<dbReference type="PANTHER" id="PTHR43244">
    <property type="match status" value="1"/>
</dbReference>
<reference evidence="4" key="1">
    <citation type="journal article" date="2019" name="Int. J. Syst. Evol. Microbiol.">
        <title>The Global Catalogue of Microorganisms (GCM) 10K type strain sequencing project: providing services to taxonomists for standard genome sequencing and annotation.</title>
        <authorList>
            <consortium name="The Broad Institute Genomics Platform"/>
            <consortium name="The Broad Institute Genome Sequencing Center for Infectious Disease"/>
            <person name="Wu L."/>
            <person name="Ma J."/>
        </authorList>
    </citation>
    <scope>NUCLEOTIDE SEQUENCE [LARGE SCALE GENOMIC DNA]</scope>
    <source>
        <strain evidence="4">JCM 16929</strain>
    </source>
</reference>
<dbReference type="PANTHER" id="PTHR43244:SF1">
    <property type="entry name" value="5,10-METHYLENETETRAHYDROMETHANOPTERIN REDUCTASE"/>
    <property type="match status" value="1"/>
</dbReference>
<dbReference type="Proteomes" id="UP001501490">
    <property type="component" value="Unassembled WGS sequence"/>
</dbReference>
<name>A0ABP6ZUR2_9ACTN</name>
<dbReference type="InterPro" id="IPR050564">
    <property type="entry name" value="F420-G6PD/mer"/>
</dbReference>
<dbReference type="SUPFAM" id="SSF51679">
    <property type="entry name" value="Bacterial luciferase-like"/>
    <property type="match status" value="1"/>
</dbReference>
<keyword evidence="1" id="KW-0560">Oxidoreductase</keyword>
<dbReference type="Gene3D" id="3.20.20.30">
    <property type="entry name" value="Luciferase-like domain"/>
    <property type="match status" value="1"/>
</dbReference>
<dbReference type="CDD" id="cd01097">
    <property type="entry name" value="Tetrahydromethanopterin_reductase"/>
    <property type="match status" value="1"/>
</dbReference>
<gene>
    <name evidence="3" type="ORF">GCM10022236_22390</name>
</gene>